<dbReference type="AlphaFoldDB" id="A0A090EAB9"/>
<protein>
    <recommendedName>
        <fullName evidence="4">Tropomyosin</fullName>
    </recommendedName>
</protein>
<evidence type="ECO:0000313" key="2">
    <source>
        <dbReference type="EMBL" id="CDX26865.1"/>
    </source>
</evidence>
<feature type="coiled-coil region" evidence="1">
    <location>
        <begin position="51"/>
        <end position="78"/>
    </location>
</feature>
<sequence length="122" mass="13289">MATQQAKIRVVKEADETHDQVADDISLALADQELDKAAPASTARTLIAAAKNGLVNSIDRLRRQGSRLEQNMASANADFEKAVSAAKTLRDDRLAEYKAELFQVNETIRALDGARTQLASHI</sequence>
<evidence type="ECO:0008006" key="4">
    <source>
        <dbReference type="Google" id="ProtNLM"/>
    </source>
</evidence>
<name>A0A090EAB9_MESPL</name>
<reference evidence="3" key="1">
    <citation type="submission" date="2014-08" db="EMBL/GenBank/DDBJ databases">
        <authorList>
            <person name="Moulin L."/>
        </authorList>
    </citation>
    <scope>NUCLEOTIDE SEQUENCE [LARGE SCALE GENOMIC DNA]</scope>
</reference>
<gene>
    <name evidence="2" type="ORF">MPL3356_60594</name>
</gene>
<keyword evidence="1" id="KW-0175">Coiled coil</keyword>
<evidence type="ECO:0000313" key="3">
    <source>
        <dbReference type="Proteomes" id="UP000045285"/>
    </source>
</evidence>
<proteinExistence type="predicted"/>
<organism evidence="2 3">
    <name type="scientific">Mesorhizobium plurifarium</name>
    <dbReference type="NCBI Taxonomy" id="69974"/>
    <lineage>
        <taxon>Bacteria</taxon>
        <taxon>Pseudomonadati</taxon>
        <taxon>Pseudomonadota</taxon>
        <taxon>Alphaproteobacteria</taxon>
        <taxon>Hyphomicrobiales</taxon>
        <taxon>Phyllobacteriaceae</taxon>
        <taxon>Mesorhizobium</taxon>
    </lineage>
</organism>
<evidence type="ECO:0000256" key="1">
    <source>
        <dbReference type="SAM" id="Coils"/>
    </source>
</evidence>
<accession>A0A090EAB9</accession>
<dbReference type="EMBL" id="CCMZ01000056">
    <property type="protein sequence ID" value="CDX26865.1"/>
    <property type="molecule type" value="Genomic_DNA"/>
</dbReference>
<keyword evidence="3" id="KW-1185">Reference proteome</keyword>
<dbReference type="Proteomes" id="UP000045285">
    <property type="component" value="Unassembled WGS sequence"/>
</dbReference>